<keyword evidence="12 14" id="KW-0961">Cell wall biogenesis/degradation</keyword>
<sequence length="479" mass="52012">MTSVTNTRPARPASLFKTRHAAHVHFVGIGGIGMSGIAEVLLNQGYKVSGSDLKASDITRRLQGMGATIFEGHRAENLVHADVVVISSAVRKDNPEVVTARQRKIPVIPRAEMLAELMRLKYAVAVAGSHGKTTTTSMVATVLSAAGLDPTAVVGGKVNVLDSNARLGQSELMVVEADESDGSFLHLHPSITVVTNIDPEHMDHYGTLDNLKDAFTAFCNRVPFYGLNVLCLDNPNVQSLLPRLEKRFVTYGSSHMADYRLEGIRLEGFTTRFEAFRRDEPLGEFRVRMVGAHNALNALAVIAVAEEMDIPLDVVRSALSEFGGVQRRFTVRGEVAGVTVVDDYGHHPTEVQATLAGARRAFGRRIVVAFQPHRYTRTHDLLKEFATSFNDADVVFVSSVYAAGEERIPGATGDALADAVRAHGHRDVTFVEKRTDLARTLLPRLREGDIVLTLGAGDITQVGPELVELLKQHGTAKGD</sequence>
<feature type="domain" description="Mur ligase C-terminal" evidence="16">
    <location>
        <begin position="327"/>
        <end position="457"/>
    </location>
</feature>
<proteinExistence type="inferred from homology"/>
<comment type="subcellular location">
    <subcellularLocation>
        <location evidence="1 14">Cytoplasm</location>
    </subcellularLocation>
</comment>
<dbReference type="Pfam" id="PF01225">
    <property type="entry name" value="Mur_ligase"/>
    <property type="match status" value="1"/>
</dbReference>
<organism evidence="18 19">
    <name type="scientific">Archangium gephyra</name>
    <dbReference type="NCBI Taxonomy" id="48"/>
    <lineage>
        <taxon>Bacteria</taxon>
        <taxon>Pseudomonadati</taxon>
        <taxon>Myxococcota</taxon>
        <taxon>Myxococcia</taxon>
        <taxon>Myxococcales</taxon>
        <taxon>Cystobacterineae</taxon>
        <taxon>Archangiaceae</taxon>
        <taxon>Archangium</taxon>
    </lineage>
</organism>
<evidence type="ECO:0000313" key="19">
    <source>
        <dbReference type="Proteomes" id="UP000256345"/>
    </source>
</evidence>
<comment type="caution">
    <text evidence="18">The sequence shown here is derived from an EMBL/GenBank/DDBJ whole genome shotgun (WGS) entry which is preliminary data.</text>
</comment>
<evidence type="ECO:0000256" key="3">
    <source>
        <dbReference type="ARBA" id="ARBA00012211"/>
    </source>
</evidence>
<evidence type="ECO:0000256" key="4">
    <source>
        <dbReference type="ARBA" id="ARBA00022490"/>
    </source>
</evidence>
<evidence type="ECO:0000256" key="5">
    <source>
        <dbReference type="ARBA" id="ARBA00022598"/>
    </source>
</evidence>
<dbReference type="Proteomes" id="UP000256345">
    <property type="component" value="Unassembled WGS sequence"/>
</dbReference>
<dbReference type="InterPro" id="IPR004101">
    <property type="entry name" value="Mur_ligase_C"/>
</dbReference>
<accession>A0ABX9K355</accession>
<keyword evidence="19" id="KW-1185">Reference proteome</keyword>
<keyword evidence="8 14" id="KW-0067">ATP-binding</keyword>
<dbReference type="InterPro" id="IPR013221">
    <property type="entry name" value="Mur_ligase_cen"/>
</dbReference>
<evidence type="ECO:0000256" key="1">
    <source>
        <dbReference type="ARBA" id="ARBA00004496"/>
    </source>
</evidence>
<dbReference type="InterPro" id="IPR005758">
    <property type="entry name" value="UDP-N-AcMur_Ala_ligase_MurC"/>
</dbReference>
<evidence type="ECO:0000256" key="9">
    <source>
        <dbReference type="ARBA" id="ARBA00022960"/>
    </source>
</evidence>
<evidence type="ECO:0000256" key="13">
    <source>
        <dbReference type="ARBA" id="ARBA00047833"/>
    </source>
</evidence>
<comment type="function">
    <text evidence="14">Cell wall formation.</text>
</comment>
<dbReference type="Gene3D" id="3.90.190.20">
    <property type="entry name" value="Mur ligase, C-terminal domain"/>
    <property type="match status" value="1"/>
</dbReference>
<dbReference type="PANTHER" id="PTHR43445">
    <property type="entry name" value="UDP-N-ACETYLMURAMATE--L-ALANINE LIGASE-RELATED"/>
    <property type="match status" value="1"/>
</dbReference>
<dbReference type="HAMAP" id="MF_00046">
    <property type="entry name" value="MurC"/>
    <property type="match status" value="1"/>
</dbReference>
<dbReference type="SUPFAM" id="SSF51984">
    <property type="entry name" value="MurCD N-terminal domain"/>
    <property type="match status" value="1"/>
</dbReference>
<keyword evidence="7 14" id="KW-0547">Nucleotide-binding</keyword>
<keyword evidence="5 14" id="KW-0436">Ligase</keyword>
<dbReference type="EC" id="6.3.2.8" evidence="3 14"/>
<evidence type="ECO:0000256" key="7">
    <source>
        <dbReference type="ARBA" id="ARBA00022741"/>
    </source>
</evidence>
<evidence type="ECO:0000259" key="15">
    <source>
        <dbReference type="Pfam" id="PF01225"/>
    </source>
</evidence>
<dbReference type="InterPro" id="IPR050061">
    <property type="entry name" value="MurCDEF_pg_biosynth"/>
</dbReference>
<evidence type="ECO:0000256" key="8">
    <source>
        <dbReference type="ARBA" id="ARBA00022840"/>
    </source>
</evidence>
<feature type="domain" description="Mur ligase N-terminal catalytic" evidence="15">
    <location>
        <begin position="23"/>
        <end position="122"/>
    </location>
</feature>
<comment type="pathway">
    <text evidence="2 14">Cell wall biogenesis; peptidoglycan biosynthesis.</text>
</comment>
<evidence type="ECO:0000256" key="12">
    <source>
        <dbReference type="ARBA" id="ARBA00023316"/>
    </source>
</evidence>
<dbReference type="SUPFAM" id="SSF53623">
    <property type="entry name" value="MurD-like peptide ligases, catalytic domain"/>
    <property type="match status" value="1"/>
</dbReference>
<dbReference type="SUPFAM" id="SSF53244">
    <property type="entry name" value="MurD-like peptide ligases, peptide-binding domain"/>
    <property type="match status" value="1"/>
</dbReference>
<keyword evidence="11 14" id="KW-0131">Cell cycle</keyword>
<evidence type="ECO:0000259" key="16">
    <source>
        <dbReference type="Pfam" id="PF02875"/>
    </source>
</evidence>
<dbReference type="InterPro" id="IPR036615">
    <property type="entry name" value="Mur_ligase_C_dom_sf"/>
</dbReference>
<dbReference type="InterPro" id="IPR036565">
    <property type="entry name" value="Mur-like_cat_sf"/>
</dbReference>
<reference evidence="18 19" key="1">
    <citation type="submission" date="2018-08" db="EMBL/GenBank/DDBJ databases">
        <title>Genomic Encyclopedia of Archaeal and Bacterial Type Strains, Phase II (KMG-II): from individual species to whole genera.</title>
        <authorList>
            <person name="Goeker M."/>
        </authorList>
    </citation>
    <scope>NUCLEOTIDE SEQUENCE [LARGE SCALE GENOMIC DNA]</scope>
    <source>
        <strain evidence="18 19">DSM 2261</strain>
    </source>
</reference>
<evidence type="ECO:0000256" key="6">
    <source>
        <dbReference type="ARBA" id="ARBA00022618"/>
    </source>
</evidence>
<evidence type="ECO:0000259" key="17">
    <source>
        <dbReference type="Pfam" id="PF08245"/>
    </source>
</evidence>
<comment type="similarity">
    <text evidence="14">Belongs to the MurCDEF family.</text>
</comment>
<dbReference type="PANTHER" id="PTHR43445:SF3">
    <property type="entry name" value="UDP-N-ACETYLMURAMATE--L-ALANINE LIGASE"/>
    <property type="match status" value="1"/>
</dbReference>
<evidence type="ECO:0000256" key="11">
    <source>
        <dbReference type="ARBA" id="ARBA00023306"/>
    </source>
</evidence>
<keyword evidence="10 14" id="KW-0573">Peptidoglycan synthesis</keyword>
<evidence type="ECO:0000256" key="10">
    <source>
        <dbReference type="ARBA" id="ARBA00022984"/>
    </source>
</evidence>
<dbReference type="InterPro" id="IPR000713">
    <property type="entry name" value="Mur_ligase_N"/>
</dbReference>
<comment type="catalytic activity">
    <reaction evidence="13 14">
        <text>UDP-N-acetyl-alpha-D-muramate + L-alanine + ATP = UDP-N-acetyl-alpha-D-muramoyl-L-alanine + ADP + phosphate + H(+)</text>
        <dbReference type="Rhea" id="RHEA:23372"/>
        <dbReference type="ChEBI" id="CHEBI:15378"/>
        <dbReference type="ChEBI" id="CHEBI:30616"/>
        <dbReference type="ChEBI" id="CHEBI:43474"/>
        <dbReference type="ChEBI" id="CHEBI:57972"/>
        <dbReference type="ChEBI" id="CHEBI:70757"/>
        <dbReference type="ChEBI" id="CHEBI:83898"/>
        <dbReference type="ChEBI" id="CHEBI:456216"/>
        <dbReference type="EC" id="6.3.2.8"/>
    </reaction>
</comment>
<protein>
    <recommendedName>
        <fullName evidence="3 14">UDP-N-acetylmuramate--L-alanine ligase</fullName>
        <ecNumber evidence="3 14">6.3.2.8</ecNumber>
    </recommendedName>
    <alternativeName>
        <fullName evidence="14">UDP-N-acetylmuramoyl-L-alanine synthetase</fullName>
    </alternativeName>
</protein>
<evidence type="ECO:0000256" key="14">
    <source>
        <dbReference type="HAMAP-Rule" id="MF_00046"/>
    </source>
</evidence>
<keyword evidence="4 14" id="KW-0963">Cytoplasm</keyword>
<dbReference type="Pfam" id="PF02875">
    <property type="entry name" value="Mur_ligase_C"/>
    <property type="match status" value="1"/>
</dbReference>
<keyword evidence="6 14" id="KW-0132">Cell division</keyword>
<dbReference type="EMBL" id="QUMU01000005">
    <property type="protein sequence ID" value="REG32304.1"/>
    <property type="molecule type" value="Genomic_DNA"/>
</dbReference>
<feature type="binding site" evidence="14">
    <location>
        <begin position="128"/>
        <end position="134"/>
    </location>
    <ligand>
        <name>ATP</name>
        <dbReference type="ChEBI" id="CHEBI:30616"/>
    </ligand>
</feature>
<keyword evidence="9 14" id="KW-0133">Cell shape</keyword>
<dbReference type="Pfam" id="PF08245">
    <property type="entry name" value="Mur_ligase_M"/>
    <property type="match status" value="1"/>
</dbReference>
<gene>
    <name evidence="14" type="primary">murC</name>
    <name evidence="18" type="ORF">ATI61_105632</name>
</gene>
<dbReference type="Gene3D" id="3.40.1190.10">
    <property type="entry name" value="Mur-like, catalytic domain"/>
    <property type="match status" value="1"/>
</dbReference>
<dbReference type="NCBIfam" id="TIGR01082">
    <property type="entry name" value="murC"/>
    <property type="match status" value="1"/>
</dbReference>
<name>A0ABX9K355_9BACT</name>
<dbReference type="GO" id="GO:0016874">
    <property type="term" value="F:ligase activity"/>
    <property type="evidence" value="ECO:0007669"/>
    <property type="project" value="UniProtKB-KW"/>
</dbReference>
<dbReference type="Gene3D" id="3.40.50.720">
    <property type="entry name" value="NAD(P)-binding Rossmann-like Domain"/>
    <property type="match status" value="1"/>
</dbReference>
<evidence type="ECO:0000256" key="2">
    <source>
        <dbReference type="ARBA" id="ARBA00004752"/>
    </source>
</evidence>
<feature type="domain" description="Mur ligase central" evidence="17">
    <location>
        <begin position="126"/>
        <end position="305"/>
    </location>
</feature>
<evidence type="ECO:0000313" key="18">
    <source>
        <dbReference type="EMBL" id="REG32304.1"/>
    </source>
</evidence>